<dbReference type="Proteomes" id="UP000693970">
    <property type="component" value="Unassembled WGS sequence"/>
</dbReference>
<evidence type="ECO:0000313" key="2">
    <source>
        <dbReference type="Proteomes" id="UP000693970"/>
    </source>
</evidence>
<dbReference type="EMBL" id="JAGRRH010000007">
    <property type="protein sequence ID" value="KAG7366497.1"/>
    <property type="molecule type" value="Genomic_DNA"/>
</dbReference>
<organism evidence="1 2">
    <name type="scientific">Nitzschia inconspicua</name>
    <dbReference type="NCBI Taxonomy" id="303405"/>
    <lineage>
        <taxon>Eukaryota</taxon>
        <taxon>Sar</taxon>
        <taxon>Stramenopiles</taxon>
        <taxon>Ochrophyta</taxon>
        <taxon>Bacillariophyta</taxon>
        <taxon>Bacillariophyceae</taxon>
        <taxon>Bacillariophycidae</taxon>
        <taxon>Bacillariales</taxon>
        <taxon>Bacillariaceae</taxon>
        <taxon>Nitzschia</taxon>
    </lineage>
</organism>
<dbReference type="AlphaFoldDB" id="A0A9K3LQX5"/>
<sequence length="231" mass="26896">MNVFLERWKHEQRQGKLPRRLKKILINVQICRNNGLNTGRPVDGTEKFSLKPVINDCTREMNPVESDEDDMMDETIDESLIAESMTTKHDNVFHDGDGHFQCQSFFTRCHGSHMCRKSLIVSPMVDNNKNVVVIQTPERKVNELDETGQDIAMNNQNKILHVEDLNVLAVKFFRRIIGKNRCPIDIEVNGTLENVRTFADFHFPNDKYQKKAFEFIICAFIDQLINRLKEM</sequence>
<protein>
    <submittedName>
        <fullName evidence="1">Uncharacterized protein</fullName>
    </submittedName>
</protein>
<keyword evidence="2" id="KW-1185">Reference proteome</keyword>
<reference evidence="1" key="2">
    <citation type="submission" date="2021-04" db="EMBL/GenBank/DDBJ databases">
        <authorList>
            <person name="Podell S."/>
        </authorList>
    </citation>
    <scope>NUCLEOTIDE SEQUENCE</scope>
    <source>
        <strain evidence="1">Hildebrandi</strain>
    </source>
</reference>
<name>A0A9K3LQX5_9STRA</name>
<accession>A0A9K3LQX5</accession>
<comment type="caution">
    <text evidence="1">The sequence shown here is derived from an EMBL/GenBank/DDBJ whole genome shotgun (WGS) entry which is preliminary data.</text>
</comment>
<reference evidence="1" key="1">
    <citation type="journal article" date="2021" name="Sci. Rep.">
        <title>Diploid genomic architecture of Nitzschia inconspicua, an elite biomass production diatom.</title>
        <authorList>
            <person name="Oliver A."/>
            <person name="Podell S."/>
            <person name="Pinowska A."/>
            <person name="Traller J.C."/>
            <person name="Smith S.R."/>
            <person name="McClure R."/>
            <person name="Beliaev A."/>
            <person name="Bohutskyi P."/>
            <person name="Hill E.A."/>
            <person name="Rabines A."/>
            <person name="Zheng H."/>
            <person name="Allen L.Z."/>
            <person name="Kuo A."/>
            <person name="Grigoriev I.V."/>
            <person name="Allen A.E."/>
            <person name="Hazlebeck D."/>
            <person name="Allen E.E."/>
        </authorList>
    </citation>
    <scope>NUCLEOTIDE SEQUENCE</scope>
    <source>
        <strain evidence="1">Hildebrandi</strain>
    </source>
</reference>
<evidence type="ECO:0000313" key="1">
    <source>
        <dbReference type="EMBL" id="KAG7366497.1"/>
    </source>
</evidence>
<proteinExistence type="predicted"/>
<gene>
    <name evidence="1" type="ORF">IV203_029167</name>
</gene>